<comment type="caution">
    <text evidence="1">The sequence shown here is derived from an EMBL/GenBank/DDBJ whole genome shotgun (WGS) entry which is preliminary data.</text>
</comment>
<dbReference type="Proteomes" id="UP000247973">
    <property type="component" value="Unassembled WGS sequence"/>
</dbReference>
<gene>
    <name evidence="1" type="ORF">CLV62_10311</name>
</gene>
<dbReference type="InterPro" id="IPR025506">
    <property type="entry name" value="Abi_alpha"/>
</dbReference>
<dbReference type="RefSeq" id="WP_110309506.1">
    <property type="nucleotide sequence ID" value="NZ_QICL01000003.1"/>
</dbReference>
<dbReference type="AlphaFoldDB" id="A0A2V3PT14"/>
<evidence type="ECO:0000313" key="2">
    <source>
        <dbReference type="Proteomes" id="UP000247973"/>
    </source>
</evidence>
<accession>A0A2V3PT14</accession>
<sequence>MLGKLFEQLPINEVYKDLFKPSMKKAGEALAVVMDSATLILLPLRLLNERSKVYFQKNIEKYSEKINAVEGLTLTEVPQHIGLPIIEKLTYLNQEDLSNAFINLLAKASFEETLIFIHPAYLDILNRISTDEAIILSEIKDCIPYINIAVRKNPKEGNGSDALINSLLEKAKFIENGHAKDSILVKQLTGIEVDFNLNYPNNINIYLENLKLNGLLDSKDSYDKNRILTYQNLEEKYKNVIDEAHSVINEVFTEDLEYKTEIIIQYGYLQLTELGKGFLNMCIKDINEK</sequence>
<name>A0A2V3PT14_9BACT</name>
<dbReference type="OrthoDB" id="1347735at2"/>
<evidence type="ECO:0000313" key="1">
    <source>
        <dbReference type="EMBL" id="PXV67338.1"/>
    </source>
</evidence>
<dbReference type="EMBL" id="QICL01000003">
    <property type="protein sequence ID" value="PXV67338.1"/>
    <property type="molecule type" value="Genomic_DNA"/>
</dbReference>
<protein>
    <submittedName>
        <fullName evidence="1">Uncharacterized protein DUF4393</fullName>
    </submittedName>
</protein>
<proteinExistence type="predicted"/>
<keyword evidence="2" id="KW-1185">Reference proteome</keyword>
<dbReference type="Gene3D" id="3.30.110.190">
    <property type="match status" value="1"/>
</dbReference>
<organism evidence="1 2">
    <name type="scientific">Dysgonomonas alginatilytica</name>
    <dbReference type="NCBI Taxonomy" id="1605892"/>
    <lineage>
        <taxon>Bacteria</taxon>
        <taxon>Pseudomonadati</taxon>
        <taxon>Bacteroidota</taxon>
        <taxon>Bacteroidia</taxon>
        <taxon>Bacteroidales</taxon>
        <taxon>Dysgonomonadaceae</taxon>
        <taxon>Dysgonomonas</taxon>
    </lineage>
</organism>
<reference evidence="1 2" key="1">
    <citation type="submission" date="2018-03" db="EMBL/GenBank/DDBJ databases">
        <title>Genomic Encyclopedia of Archaeal and Bacterial Type Strains, Phase II (KMG-II): from individual species to whole genera.</title>
        <authorList>
            <person name="Goeker M."/>
        </authorList>
    </citation>
    <scope>NUCLEOTIDE SEQUENCE [LARGE SCALE GENOMIC DNA]</scope>
    <source>
        <strain evidence="1 2">DSM 100214</strain>
    </source>
</reference>
<dbReference type="Pfam" id="PF14337">
    <property type="entry name" value="Abi_alpha"/>
    <property type="match status" value="1"/>
</dbReference>